<dbReference type="Proteomes" id="UP000186549">
    <property type="component" value="Unassembled WGS sequence"/>
</dbReference>
<gene>
    <name evidence="2" type="ORF">BHV79_16300</name>
</gene>
<evidence type="ECO:0000256" key="1">
    <source>
        <dbReference type="SAM" id="MobiDB-lite"/>
    </source>
</evidence>
<name>A0A1Q6HTP2_BACUN</name>
<protein>
    <recommendedName>
        <fullName evidence="4">Nuclease associated modular domain-containing protein</fullName>
    </recommendedName>
</protein>
<feature type="compositionally biased region" description="Polar residues" evidence="1">
    <location>
        <begin position="46"/>
        <end position="64"/>
    </location>
</feature>
<comment type="caution">
    <text evidence="2">The sequence shown here is derived from an EMBL/GenBank/DDBJ whole genome shotgun (WGS) entry which is preliminary data.</text>
</comment>
<evidence type="ECO:0000313" key="3">
    <source>
        <dbReference type="Proteomes" id="UP000186549"/>
    </source>
</evidence>
<organism evidence="2 3">
    <name type="scientific">Bacteroides uniformis</name>
    <dbReference type="NCBI Taxonomy" id="820"/>
    <lineage>
        <taxon>Bacteria</taxon>
        <taxon>Pseudomonadati</taxon>
        <taxon>Bacteroidota</taxon>
        <taxon>Bacteroidia</taxon>
        <taxon>Bacteroidales</taxon>
        <taxon>Bacteroidaceae</taxon>
        <taxon>Bacteroides</taxon>
    </lineage>
</organism>
<dbReference type="EMBL" id="MNQU01000288">
    <property type="protein sequence ID" value="OKZ30005.1"/>
    <property type="molecule type" value="Genomic_DNA"/>
</dbReference>
<feature type="region of interest" description="Disordered" evidence="1">
    <location>
        <begin position="45"/>
        <end position="64"/>
    </location>
</feature>
<reference evidence="2 3" key="1">
    <citation type="journal article" date="2016" name="Nat. Biotechnol.">
        <title>Measurement of bacterial replication rates in microbial communities.</title>
        <authorList>
            <person name="Brown C.T."/>
            <person name="Olm M.R."/>
            <person name="Thomas B.C."/>
            <person name="Banfield J.F."/>
        </authorList>
    </citation>
    <scope>NUCLEOTIDE SEQUENCE [LARGE SCALE GENOMIC DNA]</scope>
    <source>
        <strain evidence="2">45_41</strain>
    </source>
</reference>
<sequence>MKRQFRQLNDMTKLRISQSLRGRSMSETHKQAISDSMKAYWATIPNKPTENNKSENQLDNETNM</sequence>
<evidence type="ECO:0000313" key="2">
    <source>
        <dbReference type="EMBL" id="OKZ30005.1"/>
    </source>
</evidence>
<proteinExistence type="predicted"/>
<dbReference type="AlphaFoldDB" id="A0A1Q6HTP2"/>
<evidence type="ECO:0008006" key="4">
    <source>
        <dbReference type="Google" id="ProtNLM"/>
    </source>
</evidence>
<accession>A0A1Q6HTP2</accession>